<comment type="caution">
    <text evidence="2">The sequence shown here is derived from an EMBL/GenBank/DDBJ whole genome shotgun (WGS) entry which is preliminary data.</text>
</comment>
<name>A0A140LCI7_9FIRM</name>
<dbReference type="EMBL" id="LOEE01000006">
    <property type="protein sequence ID" value="KXG78262.1"/>
    <property type="molecule type" value="Genomic_DNA"/>
</dbReference>
<evidence type="ECO:0000256" key="1">
    <source>
        <dbReference type="SAM" id="MobiDB-lite"/>
    </source>
</evidence>
<keyword evidence="3" id="KW-1185">Reference proteome</keyword>
<dbReference type="Pfam" id="PF04404">
    <property type="entry name" value="ERF"/>
    <property type="match status" value="1"/>
</dbReference>
<dbReference type="InterPro" id="IPR007499">
    <property type="entry name" value="ERF_bacteria_virus"/>
</dbReference>
<evidence type="ECO:0000313" key="2">
    <source>
        <dbReference type="EMBL" id="KXG78262.1"/>
    </source>
</evidence>
<dbReference type="Proteomes" id="UP000070456">
    <property type="component" value="Unassembled WGS sequence"/>
</dbReference>
<dbReference type="RefSeq" id="WP_083524912.1">
    <property type="nucleotide sequence ID" value="NZ_LOEE01000006.1"/>
</dbReference>
<accession>A0A140LCI7</accession>
<dbReference type="OrthoDB" id="149299at2"/>
<evidence type="ECO:0008006" key="4">
    <source>
        <dbReference type="Google" id="ProtNLM"/>
    </source>
</evidence>
<evidence type="ECO:0000313" key="3">
    <source>
        <dbReference type="Proteomes" id="UP000070456"/>
    </source>
</evidence>
<reference evidence="2 3" key="1">
    <citation type="submission" date="2015-12" db="EMBL/GenBank/DDBJ databases">
        <title>Draft genome sequence of the thermoanaerobe Thermotalea metallivorans, an isolate from the runoff channel of the Great Artesian Basin, Australia.</title>
        <authorList>
            <person name="Patel B.K."/>
        </authorList>
    </citation>
    <scope>NUCLEOTIDE SEQUENCE [LARGE SCALE GENOMIC DNA]</scope>
    <source>
        <strain evidence="2 3">B2-1</strain>
    </source>
</reference>
<sequence>MNRSDSIKNLAAALVKFNGEVSKIEKDSTNPHFKNKYASLDTIIDEIRPLLQKNGLSIIQMPGGDGDKFTMTTMLLHESGEWIESDPITMRPVKNDPQGIGSCTTYARRYSLAAFLSLNTGEDDDGNQATGNDDKEPDPAKKLSEAQVRRLYALGIANGYDPESIKRILIKKYQRTNAEDLTKTEYDQLIANIEANPKKWDKA</sequence>
<dbReference type="AlphaFoldDB" id="A0A140LCI7"/>
<organism evidence="2 3">
    <name type="scientific">Thermotalea metallivorans</name>
    <dbReference type="NCBI Taxonomy" id="520762"/>
    <lineage>
        <taxon>Bacteria</taxon>
        <taxon>Bacillati</taxon>
        <taxon>Bacillota</taxon>
        <taxon>Clostridia</taxon>
        <taxon>Peptostreptococcales</taxon>
        <taxon>Thermotaleaceae</taxon>
        <taxon>Thermotalea</taxon>
    </lineage>
</organism>
<dbReference type="STRING" id="520762.AN619_02370"/>
<gene>
    <name evidence="2" type="ORF">AN619_02370</name>
</gene>
<feature type="region of interest" description="Disordered" evidence="1">
    <location>
        <begin position="121"/>
        <end position="142"/>
    </location>
</feature>
<proteinExistence type="predicted"/>
<feature type="compositionally biased region" description="Basic and acidic residues" evidence="1">
    <location>
        <begin position="132"/>
        <end position="142"/>
    </location>
</feature>
<protein>
    <recommendedName>
        <fullName evidence="4">ERF superfamily protein</fullName>
    </recommendedName>
</protein>